<dbReference type="PANTHER" id="PTHR47814:SF1">
    <property type="entry name" value="PEPTIDYL-TRNA HYDROLASE ARFB"/>
    <property type="match status" value="1"/>
</dbReference>
<dbReference type="EMBL" id="CP002696">
    <property type="protein sequence ID" value="AEE17554.1"/>
    <property type="molecule type" value="Genomic_DNA"/>
</dbReference>
<dbReference type="GO" id="GO:0072344">
    <property type="term" value="P:rescue of stalled ribosome"/>
    <property type="evidence" value="ECO:0007669"/>
    <property type="project" value="TreeGrafter"/>
</dbReference>
<dbReference type="InterPro" id="IPR000352">
    <property type="entry name" value="Pep_chain_release_fac_I"/>
</dbReference>
<proteinExistence type="predicted"/>
<dbReference type="NCBIfam" id="NF006718">
    <property type="entry name" value="PRK09256.1"/>
    <property type="match status" value="1"/>
</dbReference>
<dbReference type="GO" id="GO:0004045">
    <property type="term" value="F:peptidyl-tRNA hydrolase activity"/>
    <property type="evidence" value="ECO:0007669"/>
    <property type="project" value="TreeGrafter"/>
</dbReference>
<accession>F4LKJ8</accession>
<keyword evidence="3" id="KW-1185">Reference proteome</keyword>
<dbReference type="STRING" id="906968.Trebr_2139"/>
<evidence type="ECO:0000313" key="2">
    <source>
        <dbReference type="EMBL" id="AEE17554.1"/>
    </source>
</evidence>
<dbReference type="Pfam" id="PF00472">
    <property type="entry name" value="RF-1"/>
    <property type="match status" value="1"/>
</dbReference>
<gene>
    <name evidence="2" type="ordered locus">Trebr_2139</name>
</gene>
<dbReference type="OrthoDB" id="9815709at2"/>
<dbReference type="Proteomes" id="UP000006546">
    <property type="component" value="Chromosome"/>
</dbReference>
<feature type="domain" description="Prokaryotic-type class I peptide chain release factors" evidence="1">
    <location>
        <begin position="20"/>
        <end position="36"/>
    </location>
</feature>
<evidence type="ECO:0000313" key="3">
    <source>
        <dbReference type="Proteomes" id="UP000006546"/>
    </source>
</evidence>
<sequence length="138" mass="15470">MNRAEIRQSILEQAAFSFSRSGGPGGQNINKLNTKVHASVPLAELRGLSEAERAQVAFRLKNKITQDGCLCVAVQDERVQERNRQIALDRLEQLVVQAAVIPKKRKKTKPSLASRERRLQGKKLRGALKRNRSCRLDG</sequence>
<dbReference type="GO" id="GO:0043022">
    <property type="term" value="F:ribosome binding"/>
    <property type="evidence" value="ECO:0007669"/>
    <property type="project" value="TreeGrafter"/>
</dbReference>
<dbReference type="PROSITE" id="PS00745">
    <property type="entry name" value="RF_PROK_I"/>
    <property type="match status" value="1"/>
</dbReference>
<name>F4LKJ8_TREBD</name>
<dbReference type="HOGENOM" id="CLU_089470_3_2_12"/>
<dbReference type="PANTHER" id="PTHR47814">
    <property type="entry name" value="PEPTIDYL-TRNA HYDROLASE ARFB"/>
    <property type="match status" value="1"/>
</dbReference>
<reference evidence="3" key="1">
    <citation type="submission" date="2011-04" db="EMBL/GenBank/DDBJ databases">
        <title>The complete genome of Treponema brennaborense DSM 12168.</title>
        <authorList>
            <person name="Lucas S."/>
            <person name="Han J."/>
            <person name="Lapidus A."/>
            <person name="Bruce D."/>
            <person name="Goodwin L."/>
            <person name="Pitluck S."/>
            <person name="Peters L."/>
            <person name="Kyrpides N."/>
            <person name="Mavromatis K."/>
            <person name="Ivanova N."/>
            <person name="Mikhailova N."/>
            <person name="Pagani I."/>
            <person name="Teshima H."/>
            <person name="Detter J.C."/>
            <person name="Tapia R."/>
            <person name="Han C."/>
            <person name="Land M."/>
            <person name="Hauser L."/>
            <person name="Markowitz V."/>
            <person name="Cheng J.-F."/>
            <person name="Hugenholtz P."/>
            <person name="Woyke T."/>
            <person name="Wu D."/>
            <person name="Gronow S."/>
            <person name="Wellnitz S."/>
            <person name="Brambilla E."/>
            <person name="Klenk H.-P."/>
            <person name="Eisen J.A."/>
        </authorList>
    </citation>
    <scope>NUCLEOTIDE SEQUENCE [LARGE SCALE GENOMIC DNA]</scope>
    <source>
        <strain evidence="3">DSM 12168 / CIP 105900 / DD5/3</strain>
    </source>
</reference>
<dbReference type="AlphaFoldDB" id="F4LKJ8"/>
<dbReference type="GO" id="GO:0003747">
    <property type="term" value="F:translation release factor activity"/>
    <property type="evidence" value="ECO:0007669"/>
    <property type="project" value="InterPro"/>
</dbReference>
<organism evidence="2 3">
    <name type="scientific">Treponema brennaborense (strain DSM 12168 / CIP 105900 / DD5/3)</name>
    <dbReference type="NCBI Taxonomy" id="906968"/>
    <lineage>
        <taxon>Bacteria</taxon>
        <taxon>Pseudomonadati</taxon>
        <taxon>Spirochaetota</taxon>
        <taxon>Spirochaetia</taxon>
        <taxon>Spirochaetales</taxon>
        <taxon>Treponemataceae</taxon>
        <taxon>Treponema</taxon>
    </lineage>
</organism>
<dbReference type="Gene3D" id="3.30.160.20">
    <property type="match status" value="1"/>
</dbReference>
<dbReference type="KEGG" id="tbe:Trebr_2139"/>
<dbReference type="eggNOG" id="COG1186">
    <property type="taxonomic scope" value="Bacteria"/>
</dbReference>
<dbReference type="RefSeq" id="WP_013759256.1">
    <property type="nucleotide sequence ID" value="NC_015500.1"/>
</dbReference>
<evidence type="ECO:0000259" key="1">
    <source>
        <dbReference type="PROSITE" id="PS00745"/>
    </source>
</evidence>
<protein>
    <submittedName>
        <fullName evidence="2">Class I peptide chain release factor</fullName>
    </submittedName>
</protein>
<dbReference type="SUPFAM" id="SSF110916">
    <property type="entry name" value="Peptidyl-tRNA hydrolase domain-like"/>
    <property type="match status" value="1"/>
</dbReference>